<protein>
    <submittedName>
        <fullName evidence="1">Uncharacterized protein</fullName>
    </submittedName>
</protein>
<dbReference type="Pfam" id="PF10294">
    <property type="entry name" value="Methyltransf_16"/>
    <property type="match status" value="1"/>
</dbReference>
<dbReference type="PANTHER" id="PTHR14614:SF132">
    <property type="entry name" value="PROTEIN-LYSINE METHYLTRANSFERASE C42C1.13"/>
    <property type="match status" value="1"/>
</dbReference>
<dbReference type="PANTHER" id="PTHR14614">
    <property type="entry name" value="HEPATOCELLULAR CARCINOMA-ASSOCIATED ANTIGEN"/>
    <property type="match status" value="1"/>
</dbReference>
<dbReference type="EMBL" id="CAJNIZ010011825">
    <property type="protein sequence ID" value="CAE7325160.1"/>
    <property type="molecule type" value="Genomic_DNA"/>
</dbReference>
<dbReference type="InterPro" id="IPR029063">
    <property type="entry name" value="SAM-dependent_MTases_sf"/>
</dbReference>
<name>A0A812NXG8_SYMPI</name>
<comment type="caution">
    <text evidence="1">The sequence shown here is derived from an EMBL/GenBank/DDBJ whole genome shotgun (WGS) entry which is preliminary data.</text>
</comment>
<keyword evidence="2" id="KW-1185">Reference proteome</keyword>
<dbReference type="AlphaFoldDB" id="A0A812NXG8"/>
<dbReference type="InterPro" id="IPR019410">
    <property type="entry name" value="Methyltransf_16"/>
</dbReference>
<sequence>MQNAIGGVVTRAAKDLATWAAEANPHATWHGRRAVELGAGCCLVSSALMKLGASVIATDLPELLPHMEYNLQLNQEGPPARGSWRAEPLNWDSAEERDRLAAMLGADGADAIFAANCVYGRDTVNMFLTTMLALSGKQTLALMCGVPIPPAALAAEEISILDEFLAACPRFFDSYLLKVPGGVENAGVARPQDSPLAAELGKPHGLPAAALADGIWLFKLPGEQCPHWARPALTIPYGTNLPTVTSRSW</sequence>
<gene>
    <name evidence="1" type="ORF">SPIL2461_LOCUS7516</name>
</gene>
<dbReference type="Gene3D" id="3.40.50.150">
    <property type="entry name" value="Vaccinia Virus protein VP39"/>
    <property type="match status" value="1"/>
</dbReference>
<accession>A0A812NXG8</accession>
<reference evidence="1" key="1">
    <citation type="submission" date="2021-02" db="EMBL/GenBank/DDBJ databases">
        <authorList>
            <person name="Dougan E. K."/>
            <person name="Rhodes N."/>
            <person name="Thang M."/>
            <person name="Chan C."/>
        </authorList>
    </citation>
    <scope>NUCLEOTIDE SEQUENCE</scope>
</reference>
<organism evidence="1 2">
    <name type="scientific">Symbiodinium pilosum</name>
    <name type="common">Dinoflagellate</name>
    <dbReference type="NCBI Taxonomy" id="2952"/>
    <lineage>
        <taxon>Eukaryota</taxon>
        <taxon>Sar</taxon>
        <taxon>Alveolata</taxon>
        <taxon>Dinophyceae</taxon>
        <taxon>Suessiales</taxon>
        <taxon>Symbiodiniaceae</taxon>
        <taxon>Symbiodinium</taxon>
    </lineage>
</organism>
<dbReference type="OrthoDB" id="413520at2759"/>
<dbReference type="Proteomes" id="UP000649617">
    <property type="component" value="Unassembled WGS sequence"/>
</dbReference>
<dbReference type="SUPFAM" id="SSF53335">
    <property type="entry name" value="S-adenosyl-L-methionine-dependent methyltransferases"/>
    <property type="match status" value="1"/>
</dbReference>
<proteinExistence type="predicted"/>
<evidence type="ECO:0000313" key="1">
    <source>
        <dbReference type="EMBL" id="CAE7325160.1"/>
    </source>
</evidence>
<evidence type="ECO:0000313" key="2">
    <source>
        <dbReference type="Proteomes" id="UP000649617"/>
    </source>
</evidence>